<evidence type="ECO:0000256" key="2">
    <source>
        <dbReference type="ARBA" id="ARBA00022741"/>
    </source>
</evidence>
<dbReference type="NCBIfam" id="NF041083">
    <property type="entry name" value="thermosome_beta"/>
    <property type="match status" value="1"/>
</dbReference>
<dbReference type="Proteomes" id="UP000027153">
    <property type="component" value="Unassembled WGS sequence"/>
</dbReference>
<dbReference type="CDD" id="cd03343">
    <property type="entry name" value="cpn60"/>
    <property type="match status" value="1"/>
</dbReference>
<dbReference type="InterPro" id="IPR027409">
    <property type="entry name" value="GroEL-like_apical_dom_sf"/>
</dbReference>
<dbReference type="NCBIfam" id="NF041082">
    <property type="entry name" value="thermosome_alpha"/>
    <property type="match status" value="1"/>
</dbReference>
<dbReference type="AlphaFoldDB" id="A0A062VEH4"/>
<dbReference type="RefSeq" id="WP_081810099.1">
    <property type="nucleotide sequence ID" value="NZ_JMIY01000001.1"/>
</dbReference>
<gene>
    <name evidence="6" type="ORF">ANME2D_00671</name>
</gene>
<evidence type="ECO:0000313" key="7">
    <source>
        <dbReference type="Proteomes" id="UP000027153"/>
    </source>
</evidence>
<dbReference type="Pfam" id="PF00118">
    <property type="entry name" value="Cpn60_TCP1"/>
    <property type="match status" value="1"/>
</dbReference>
<dbReference type="InterPro" id="IPR053374">
    <property type="entry name" value="TCP-1_chaperonin"/>
</dbReference>
<evidence type="ECO:0000256" key="3">
    <source>
        <dbReference type="ARBA" id="ARBA00022840"/>
    </source>
</evidence>
<keyword evidence="3 5" id="KW-0067">ATP-binding</keyword>
<accession>A0A062VEH4</accession>
<dbReference type="InterPro" id="IPR012714">
    <property type="entry name" value="Thermosome_arc"/>
</dbReference>
<evidence type="ECO:0000256" key="4">
    <source>
        <dbReference type="ARBA" id="ARBA00023186"/>
    </source>
</evidence>
<dbReference type="NCBIfam" id="TIGR02339">
    <property type="entry name" value="thermosome_arch"/>
    <property type="match status" value="1"/>
</dbReference>
<dbReference type="InterPro" id="IPR017998">
    <property type="entry name" value="Chaperone_TCP-1"/>
</dbReference>
<keyword evidence="7" id="KW-1185">Reference proteome</keyword>
<dbReference type="Gene3D" id="1.10.560.10">
    <property type="entry name" value="GroEL-like equatorial domain"/>
    <property type="match status" value="1"/>
</dbReference>
<organism evidence="6 7">
    <name type="scientific">Candidatus Methanoperedens nitratireducens</name>
    <dbReference type="NCBI Taxonomy" id="1392998"/>
    <lineage>
        <taxon>Archaea</taxon>
        <taxon>Methanobacteriati</taxon>
        <taxon>Methanobacteriota</taxon>
        <taxon>Stenosarchaea group</taxon>
        <taxon>Methanomicrobia</taxon>
        <taxon>Methanosarcinales</taxon>
        <taxon>ANME-2 cluster</taxon>
        <taxon>Candidatus Methanoperedentaceae</taxon>
        <taxon>Candidatus Methanoperedens</taxon>
    </lineage>
</organism>
<keyword evidence="2 5" id="KW-0547">Nucleotide-binding</keyword>
<dbReference type="InterPro" id="IPR027410">
    <property type="entry name" value="TCP-1-like_intermed_sf"/>
</dbReference>
<dbReference type="Gene3D" id="3.30.260.10">
    <property type="entry name" value="TCP-1-like chaperonin intermediate domain"/>
    <property type="match status" value="1"/>
</dbReference>
<dbReference type="OrthoDB" id="9362at2157"/>
<dbReference type="GO" id="GO:0051082">
    <property type="term" value="F:unfolded protein binding"/>
    <property type="evidence" value="ECO:0007669"/>
    <property type="project" value="InterPro"/>
</dbReference>
<dbReference type="InterPro" id="IPR027413">
    <property type="entry name" value="GROEL-like_equatorial_sf"/>
</dbReference>
<dbReference type="InterPro" id="IPR002194">
    <property type="entry name" value="Chaperonin_TCP-1_CS"/>
</dbReference>
<comment type="similarity">
    <text evidence="1 5">Belongs to the TCP-1 chaperonin family.</text>
</comment>
<dbReference type="Gene3D" id="3.50.7.10">
    <property type="entry name" value="GroEL"/>
    <property type="match status" value="1"/>
</dbReference>
<evidence type="ECO:0000256" key="5">
    <source>
        <dbReference type="RuleBase" id="RU004187"/>
    </source>
</evidence>
<dbReference type="GO" id="GO:0140662">
    <property type="term" value="F:ATP-dependent protein folding chaperone"/>
    <property type="evidence" value="ECO:0007669"/>
    <property type="project" value="InterPro"/>
</dbReference>
<dbReference type="SUPFAM" id="SSF52029">
    <property type="entry name" value="GroEL apical domain-like"/>
    <property type="match status" value="1"/>
</dbReference>
<evidence type="ECO:0000313" key="6">
    <source>
        <dbReference type="EMBL" id="KCZ73600.1"/>
    </source>
</evidence>
<proteinExistence type="inferred from homology"/>
<dbReference type="InterPro" id="IPR054827">
    <property type="entry name" value="thermosome_alpha"/>
</dbReference>
<keyword evidence="4 5" id="KW-0143">Chaperone</keyword>
<reference evidence="6 7" key="1">
    <citation type="journal article" date="2013" name="Nature">
        <title>Anaerobic oxidation of methane coupled to nitrate reduction in a novel archaeal lineage.</title>
        <authorList>
            <person name="Haroon M.F."/>
            <person name="Hu S."/>
            <person name="Shi Y."/>
            <person name="Imelfort M."/>
            <person name="Keller J."/>
            <person name="Hugenholtz P."/>
            <person name="Yuan Z."/>
            <person name="Tyson G.W."/>
        </authorList>
    </citation>
    <scope>NUCLEOTIDE SEQUENCE [LARGE SCALE GENOMIC DNA]</scope>
    <source>
        <strain evidence="6 7">ANME-2d</strain>
    </source>
</reference>
<evidence type="ECO:0000256" key="1">
    <source>
        <dbReference type="ARBA" id="ARBA00008020"/>
    </source>
</evidence>
<dbReference type="GO" id="GO:0005524">
    <property type="term" value="F:ATP binding"/>
    <property type="evidence" value="ECO:0007669"/>
    <property type="project" value="UniProtKB-KW"/>
</dbReference>
<dbReference type="PRINTS" id="PR00304">
    <property type="entry name" value="TCOMPLEXTCP1"/>
</dbReference>
<dbReference type="PATRIC" id="fig|1392998.3.peg.284"/>
<dbReference type="PANTHER" id="PTHR11353">
    <property type="entry name" value="CHAPERONIN"/>
    <property type="match status" value="1"/>
</dbReference>
<dbReference type="GO" id="GO:0016887">
    <property type="term" value="F:ATP hydrolysis activity"/>
    <property type="evidence" value="ECO:0007669"/>
    <property type="project" value="InterPro"/>
</dbReference>
<name>A0A062VEH4_9EURY</name>
<protein>
    <submittedName>
        <fullName evidence="6">Thermosome subunit</fullName>
    </submittedName>
</protein>
<dbReference type="PROSITE" id="PS00750">
    <property type="entry name" value="TCP1_1"/>
    <property type="match status" value="1"/>
</dbReference>
<comment type="caution">
    <text evidence="6">The sequence shown here is derived from an EMBL/GenBank/DDBJ whole genome shotgun (WGS) entry which is preliminary data.</text>
</comment>
<sequence length="547" mass="58820">MAGQLSGQPIIVLDKDKTRTQGKEAHGFNITAAKAIADAVRTTLGPKGMDKMLVNPVGDMVITNDGATILQEMDIKHPAAKMMVEIARTQEDKAGDGTTSAVVLAGELLNKAKTLIEQNVHPTNIARGYSLASVKALEILDELAIDASDDVLDNIARTALTGKSSDLALDPLVQLCVKTAQSIKEAGKVNIKDNINILQQRGGSIKDTKLIHGIVIDKARAHKNMPKKVENARIAVLDVGIEVEKTQVESKIQITSPELLSEARLEEGRLVDEKVEALAKSGANVVFTEKGIDDIGMHYLVKRGIFAVRRCKEDEIKKLVKATGARIVSKVDGVEEDDLGRAGLIEERGVGNYKMVYVEGCENPKAASILIHSGAEHVADEIERALDDALRVVGDVIEDGKIVAGGGSPEIELAMRLRSYATTLSGREQLAVMAYADALEEIPKGIAENAGLDAIDVIAELRNMHNRGVRTAGLNISTGKAEDMLDLGIIEPLRVKTQIIKSATDAATMILRIDDILMAKETGMMDVKPEHTADYYDGIQAPDVGED</sequence>
<dbReference type="InterPro" id="IPR002423">
    <property type="entry name" value="Cpn60/GroEL/TCP-1"/>
</dbReference>
<dbReference type="EMBL" id="JMIY01000001">
    <property type="protein sequence ID" value="KCZ73600.1"/>
    <property type="molecule type" value="Genomic_DNA"/>
</dbReference>
<dbReference type="PROSITE" id="PS00751">
    <property type="entry name" value="TCP1_2"/>
    <property type="match status" value="1"/>
</dbReference>
<dbReference type="PROSITE" id="PS00995">
    <property type="entry name" value="TCP1_3"/>
    <property type="match status" value="1"/>
</dbReference>
<dbReference type="SUPFAM" id="SSF48592">
    <property type="entry name" value="GroEL equatorial domain-like"/>
    <property type="match status" value="1"/>
</dbReference>
<dbReference type="SUPFAM" id="SSF54849">
    <property type="entry name" value="GroEL-intermediate domain like"/>
    <property type="match status" value="1"/>
</dbReference>